<protein>
    <submittedName>
        <fullName evidence="2">Acyl-coa thioesterase</fullName>
    </submittedName>
</protein>
<comment type="caution">
    <text evidence="2">The sequence shown here is derived from an EMBL/GenBank/DDBJ whole genome shotgun (WGS) entry which is preliminary data.</text>
</comment>
<evidence type="ECO:0000313" key="2">
    <source>
        <dbReference type="EMBL" id="KRM26642.1"/>
    </source>
</evidence>
<name>A0A0R1X947_9LACO</name>
<dbReference type="CDD" id="cd00229">
    <property type="entry name" value="SGNH_hydrolase"/>
    <property type="match status" value="1"/>
</dbReference>
<dbReference type="Proteomes" id="UP000051412">
    <property type="component" value="Unassembled WGS sequence"/>
</dbReference>
<dbReference type="AlphaFoldDB" id="A0A0R1X947"/>
<proteinExistence type="predicted"/>
<dbReference type="RefSeq" id="WP_047767418.1">
    <property type="nucleotide sequence ID" value="NZ_AZGM01000078.1"/>
</dbReference>
<dbReference type="SUPFAM" id="SSF52266">
    <property type="entry name" value="SGNH hydrolase"/>
    <property type="match status" value="1"/>
</dbReference>
<keyword evidence="3" id="KW-1185">Reference proteome</keyword>
<dbReference type="InterPro" id="IPR013830">
    <property type="entry name" value="SGNH_hydro"/>
</dbReference>
<sequence>MQDILVKLKTENDLSRYALDEVKDEIAKFGSISPQFVHTLDGLRRLSGNAAQYGVNATKTVPSVLKGKRIAFLGSSVTFGYGALGESFVDYLAKRDGILAIKEAVSGTTLVDQNTFFPHDSYVARLRSIDKAAKLDAFVLQLSTNDAKKAPNLLGKISCSDQYDVKTITGAIEYILNYVRVCWHVPVFIYTNPRFDNELYAQMVNRLFELQTKWHFTIIDLYHNEEVPHGEASLYMADSIHPTRAGYQQKWLPIFEEALGRIC</sequence>
<feature type="domain" description="SGNH hydrolase-type esterase" evidence="1">
    <location>
        <begin position="72"/>
        <end position="248"/>
    </location>
</feature>
<dbReference type="Pfam" id="PF13472">
    <property type="entry name" value="Lipase_GDSL_2"/>
    <property type="match status" value="1"/>
</dbReference>
<dbReference type="EMBL" id="AZGM01000078">
    <property type="protein sequence ID" value="KRM26642.1"/>
    <property type="molecule type" value="Genomic_DNA"/>
</dbReference>
<evidence type="ECO:0000313" key="3">
    <source>
        <dbReference type="Proteomes" id="UP000051412"/>
    </source>
</evidence>
<organism evidence="2 3">
    <name type="scientific">Limosilactobacillus panis DSM 6035</name>
    <dbReference type="NCBI Taxonomy" id="1423782"/>
    <lineage>
        <taxon>Bacteria</taxon>
        <taxon>Bacillati</taxon>
        <taxon>Bacillota</taxon>
        <taxon>Bacilli</taxon>
        <taxon>Lactobacillales</taxon>
        <taxon>Lactobacillaceae</taxon>
        <taxon>Limosilactobacillus</taxon>
    </lineage>
</organism>
<reference evidence="2 3" key="1">
    <citation type="journal article" date="2015" name="Genome Announc.">
        <title>Expanding the biotechnology potential of lactobacilli through comparative genomics of 213 strains and associated genera.</title>
        <authorList>
            <person name="Sun Z."/>
            <person name="Harris H.M."/>
            <person name="McCann A."/>
            <person name="Guo C."/>
            <person name="Argimon S."/>
            <person name="Zhang W."/>
            <person name="Yang X."/>
            <person name="Jeffery I.B."/>
            <person name="Cooney J.C."/>
            <person name="Kagawa T.F."/>
            <person name="Liu W."/>
            <person name="Song Y."/>
            <person name="Salvetti E."/>
            <person name="Wrobel A."/>
            <person name="Rasinkangas P."/>
            <person name="Parkhill J."/>
            <person name="Rea M.C."/>
            <person name="O'Sullivan O."/>
            <person name="Ritari J."/>
            <person name="Douillard F.P."/>
            <person name="Paul Ross R."/>
            <person name="Yang R."/>
            <person name="Briner A.E."/>
            <person name="Felis G.E."/>
            <person name="de Vos W.M."/>
            <person name="Barrangou R."/>
            <person name="Klaenhammer T.R."/>
            <person name="Caufield P.W."/>
            <person name="Cui Y."/>
            <person name="Zhang H."/>
            <person name="O'Toole P.W."/>
        </authorList>
    </citation>
    <scope>NUCLEOTIDE SEQUENCE [LARGE SCALE GENOMIC DNA]</scope>
    <source>
        <strain evidence="2 3">DSM 6035</strain>
    </source>
</reference>
<dbReference type="InterPro" id="IPR036514">
    <property type="entry name" value="SGNH_hydro_sf"/>
</dbReference>
<accession>A0A0R1X947</accession>
<dbReference type="OrthoDB" id="2394030at2"/>
<gene>
    <name evidence="2" type="ORF">FD32_GL000337</name>
</gene>
<evidence type="ECO:0000259" key="1">
    <source>
        <dbReference type="Pfam" id="PF13472"/>
    </source>
</evidence>
<dbReference type="Gene3D" id="3.40.50.1110">
    <property type="entry name" value="SGNH hydrolase"/>
    <property type="match status" value="1"/>
</dbReference>
<dbReference type="STRING" id="1423782.FD32_GL000337"/>
<dbReference type="PATRIC" id="fig|1423782.4.peg.344"/>